<dbReference type="Proteomes" id="UP001596103">
    <property type="component" value="Unassembled WGS sequence"/>
</dbReference>
<evidence type="ECO:0000313" key="4">
    <source>
        <dbReference type="Proteomes" id="UP001596103"/>
    </source>
</evidence>
<dbReference type="PROSITE" id="PS51257">
    <property type="entry name" value="PROKAR_LIPOPROTEIN"/>
    <property type="match status" value="1"/>
</dbReference>
<dbReference type="PROSITE" id="PS51352">
    <property type="entry name" value="THIOREDOXIN_2"/>
    <property type="match status" value="1"/>
</dbReference>
<name>A0ABW0J860_9BURK</name>
<keyword evidence="4" id="KW-1185">Reference proteome</keyword>
<keyword evidence="1" id="KW-0732">Signal</keyword>
<sequence>MKFKHSLRMVFGTTAAAFVLACSSHSAFAAPPRPFTAQSFADIRAHHAGKPLIVHIWGMTCSPCVGELPKWGEFVHAHRGADVVLVRFDQAPSDATEARLAQAGLSGVESWGVLSEPDEYLRASVQSNWFGDMPRTLLIAPDGTVTTIRGVADSQKVAAWLESVQPASQHAGR</sequence>
<protein>
    <submittedName>
        <fullName evidence="3">TlpA family protein disulfide reductase</fullName>
    </submittedName>
</protein>
<dbReference type="InterPro" id="IPR013766">
    <property type="entry name" value="Thioredoxin_domain"/>
</dbReference>
<dbReference type="Gene3D" id="3.40.30.10">
    <property type="entry name" value="Glutaredoxin"/>
    <property type="match status" value="1"/>
</dbReference>
<feature type="chain" id="PRO_5046203056" evidence="1">
    <location>
        <begin position="30"/>
        <end position="173"/>
    </location>
</feature>
<dbReference type="RefSeq" id="WP_377711342.1">
    <property type="nucleotide sequence ID" value="NZ_JBHSMP010000013.1"/>
</dbReference>
<dbReference type="InterPro" id="IPR036249">
    <property type="entry name" value="Thioredoxin-like_sf"/>
</dbReference>
<accession>A0ABW0J860</accession>
<evidence type="ECO:0000313" key="3">
    <source>
        <dbReference type="EMBL" id="MFC5429266.1"/>
    </source>
</evidence>
<organism evidence="3 4">
    <name type="scientific">Paraburkholderia denitrificans</name>
    <dbReference type="NCBI Taxonomy" id="694025"/>
    <lineage>
        <taxon>Bacteria</taxon>
        <taxon>Pseudomonadati</taxon>
        <taxon>Pseudomonadota</taxon>
        <taxon>Betaproteobacteria</taxon>
        <taxon>Burkholderiales</taxon>
        <taxon>Burkholderiaceae</taxon>
        <taxon>Paraburkholderia</taxon>
    </lineage>
</organism>
<reference evidence="4" key="1">
    <citation type="journal article" date="2019" name="Int. J. Syst. Evol. Microbiol.">
        <title>The Global Catalogue of Microorganisms (GCM) 10K type strain sequencing project: providing services to taxonomists for standard genome sequencing and annotation.</title>
        <authorList>
            <consortium name="The Broad Institute Genomics Platform"/>
            <consortium name="The Broad Institute Genome Sequencing Center for Infectious Disease"/>
            <person name="Wu L."/>
            <person name="Ma J."/>
        </authorList>
    </citation>
    <scope>NUCLEOTIDE SEQUENCE [LARGE SCALE GENOMIC DNA]</scope>
    <source>
        <strain evidence="4">CCUG 56042</strain>
    </source>
</reference>
<proteinExistence type="predicted"/>
<feature type="domain" description="Thioredoxin" evidence="2">
    <location>
        <begin position="9"/>
        <end position="166"/>
    </location>
</feature>
<comment type="caution">
    <text evidence="3">The sequence shown here is derived from an EMBL/GenBank/DDBJ whole genome shotgun (WGS) entry which is preliminary data.</text>
</comment>
<evidence type="ECO:0000259" key="2">
    <source>
        <dbReference type="PROSITE" id="PS51352"/>
    </source>
</evidence>
<evidence type="ECO:0000256" key="1">
    <source>
        <dbReference type="SAM" id="SignalP"/>
    </source>
</evidence>
<gene>
    <name evidence="3" type="ORF">ACFPTO_10705</name>
</gene>
<feature type="signal peptide" evidence="1">
    <location>
        <begin position="1"/>
        <end position="29"/>
    </location>
</feature>
<dbReference type="EMBL" id="JBHSMP010000013">
    <property type="protein sequence ID" value="MFC5429266.1"/>
    <property type="molecule type" value="Genomic_DNA"/>
</dbReference>
<dbReference type="SUPFAM" id="SSF52833">
    <property type="entry name" value="Thioredoxin-like"/>
    <property type="match status" value="1"/>
</dbReference>